<feature type="compositionally biased region" description="Basic and acidic residues" evidence="1">
    <location>
        <begin position="75"/>
        <end position="108"/>
    </location>
</feature>
<proteinExistence type="predicted"/>
<organism evidence="2 3">
    <name type="scientific">Aplysia californica</name>
    <name type="common">California sea hare</name>
    <dbReference type="NCBI Taxonomy" id="6500"/>
    <lineage>
        <taxon>Eukaryota</taxon>
        <taxon>Metazoa</taxon>
        <taxon>Spiralia</taxon>
        <taxon>Lophotrochozoa</taxon>
        <taxon>Mollusca</taxon>
        <taxon>Gastropoda</taxon>
        <taxon>Heterobranchia</taxon>
        <taxon>Euthyneura</taxon>
        <taxon>Tectipleura</taxon>
        <taxon>Aplysiida</taxon>
        <taxon>Aplysioidea</taxon>
        <taxon>Aplysiidae</taxon>
        <taxon>Aplysia</taxon>
    </lineage>
</organism>
<dbReference type="InterPro" id="IPR040240">
    <property type="entry name" value="TAF1"/>
</dbReference>
<reference evidence="3" key="1">
    <citation type="submission" date="2025-08" db="UniProtKB">
        <authorList>
            <consortium name="RefSeq"/>
        </authorList>
    </citation>
    <scope>IDENTIFICATION</scope>
</reference>
<feature type="compositionally biased region" description="Acidic residues" evidence="1">
    <location>
        <begin position="41"/>
        <end position="55"/>
    </location>
</feature>
<feature type="region of interest" description="Disordered" evidence="1">
    <location>
        <begin position="37"/>
        <end position="108"/>
    </location>
</feature>
<accession>A0ABM0KBH4</accession>
<dbReference type="GeneID" id="101859151"/>
<dbReference type="PANTHER" id="PTHR13900:SF0">
    <property type="entry name" value="TRANSCRIPTION INITIATION FACTOR TFIID SUBUNIT 1"/>
    <property type="match status" value="1"/>
</dbReference>
<feature type="compositionally biased region" description="Polar residues" evidence="1">
    <location>
        <begin position="63"/>
        <end position="74"/>
    </location>
</feature>
<feature type="non-terminal residue" evidence="3">
    <location>
        <position position="1"/>
    </location>
</feature>
<evidence type="ECO:0000313" key="3">
    <source>
        <dbReference type="RefSeq" id="XP_005113572.2"/>
    </source>
</evidence>
<keyword evidence="2" id="KW-1185">Reference proteome</keyword>
<dbReference type="RefSeq" id="XP_005113572.2">
    <property type="nucleotide sequence ID" value="XM_005113515.2"/>
</dbReference>
<dbReference type="Proteomes" id="UP000694888">
    <property type="component" value="Unplaced"/>
</dbReference>
<protein>
    <submittedName>
        <fullName evidence="3">Transcription initiation factor TFIID subunit 1-like</fullName>
    </submittedName>
</protein>
<evidence type="ECO:0000313" key="2">
    <source>
        <dbReference type="Proteomes" id="UP000694888"/>
    </source>
</evidence>
<name>A0ABM0KBH4_APLCA</name>
<sequence>WVKFARGNRYSAAEHMERYKEECQRIFDLQNRVLASTETLSTDEESTSGEDSDFEEMGKNIESMLSNKKTSTQLSREKEEAERRELQRMLKGEIADKDKKSKTSNSKEDDMMVDFSFPFLSIRRQLSLASHPRPVGRCGRLFFCL</sequence>
<gene>
    <name evidence="3" type="primary">LOC101859151</name>
</gene>
<evidence type="ECO:0000256" key="1">
    <source>
        <dbReference type="SAM" id="MobiDB-lite"/>
    </source>
</evidence>
<dbReference type="PANTHER" id="PTHR13900">
    <property type="entry name" value="TRANSCRIPTION INITIATION FACTOR TFIID"/>
    <property type="match status" value="1"/>
</dbReference>